<evidence type="ECO:0000313" key="2">
    <source>
        <dbReference type="EMBL" id="PSJ97283.1"/>
    </source>
</evidence>
<protein>
    <submittedName>
        <fullName evidence="2">Alkaline D-peptidase</fullName>
    </submittedName>
</protein>
<dbReference type="SUPFAM" id="SSF56601">
    <property type="entry name" value="beta-lactamase/transpeptidase-like"/>
    <property type="match status" value="2"/>
</dbReference>
<comment type="caution">
    <text evidence="2">The sequence shown here is derived from an EMBL/GenBank/DDBJ whole genome shotgun (WGS) entry which is preliminary data.</text>
</comment>
<evidence type="ECO:0000259" key="1">
    <source>
        <dbReference type="Pfam" id="PF00144"/>
    </source>
</evidence>
<dbReference type="Pfam" id="PF00144">
    <property type="entry name" value="Beta-lactamase"/>
    <property type="match status" value="2"/>
</dbReference>
<keyword evidence="3" id="KW-1185">Reference proteome</keyword>
<evidence type="ECO:0000313" key="3">
    <source>
        <dbReference type="Proteomes" id="UP000240419"/>
    </source>
</evidence>
<dbReference type="EMBL" id="PXZM01000012">
    <property type="protein sequence ID" value="PSJ97283.1"/>
    <property type="molecule type" value="Genomic_DNA"/>
</dbReference>
<dbReference type="PANTHER" id="PTHR46825">
    <property type="entry name" value="D-ALANYL-D-ALANINE-CARBOXYPEPTIDASE/ENDOPEPTIDASE AMPH"/>
    <property type="match status" value="1"/>
</dbReference>
<dbReference type="RefSeq" id="WP_106838543.1">
    <property type="nucleotide sequence ID" value="NZ_JBCNIW010000019.1"/>
</dbReference>
<reference evidence="2 3" key="1">
    <citation type="submission" date="2018-03" db="EMBL/GenBank/DDBJ databases">
        <title>Brevisbacillus phylogenomics.</title>
        <authorList>
            <person name="Dunlap C."/>
        </authorList>
    </citation>
    <scope>NUCLEOTIDE SEQUENCE [LARGE SCALE GENOMIC DNA]</scope>
    <source>
        <strain evidence="2 3">NRRL NRS-1210</strain>
    </source>
</reference>
<sequence length="726" mass="78546">MKPFHMQKGKGASLTLSALLIGALVLPTYGCAEAGMNQTITQQLKTDHAKTKEAIDKAAASENIPGVIVAVKKGNDFWSYASGEANIESKKPIEADYSFRIGSITKSFVGVVTLQLAGEKKLSLDDSMEKWLPGVVQGNGYDGNKITIRQLLSHTSGIADYLDAELKQSLLQNSTQTFTAEQLVSRALKQKPTTGGYSNTNTVLMKLIIQKVTGETYAEQIKKRIIEPLQLKETLLPDDSHSLPERSPNGYFNNAGTLMDMTLLNPSFADSAGGMISTAKDLTTFFSALLGGKLLTPEIQKEMMTTVATPHGRFGLGIQEVTLPNGVTIWGHQGGIPGFTNFAGGTKDGEHVIAMSINVLEGAVPHMESIQMTEFSGLANQPSTVDQAAQKHRDEMNQLIDQEAKSEKIPGIVAAGLRDGEYWSHAAGVANLEQKNPMESDFTFRIGSVTKAFVATTVLQLAQEEKLNLDDSVEKWLPGVVQGNGYDGNKITIRQLLNQTSGIASYTNIEMRHATSFPQYTVDDLVRMGLAKPPVFQPGAGWDYSNTNTVLAGLIIQKVTGEKYAEQIKKRILDPLQMTDTSFSGSNPKIPGQHASGYNMDKSGNLYDFTEYNPSWANAAGEMISTGKDLTTFFSALLGGKLLNDEMMKQMTTGVDSPYGKYGLGIYEVKTQNGKSYWAHGGGIHGFETLAGGTLGGKQVLVTNVNAVGPEPIQVNLGLFQKEFSR</sequence>
<dbReference type="Proteomes" id="UP000240419">
    <property type="component" value="Unassembled WGS sequence"/>
</dbReference>
<dbReference type="Gene3D" id="3.40.710.10">
    <property type="entry name" value="DD-peptidase/beta-lactamase superfamily"/>
    <property type="match status" value="2"/>
</dbReference>
<organism evidence="2 3">
    <name type="scientific">Brevibacillus fortis</name>
    <dbReference type="NCBI Taxonomy" id="2126352"/>
    <lineage>
        <taxon>Bacteria</taxon>
        <taxon>Bacillati</taxon>
        <taxon>Bacillota</taxon>
        <taxon>Bacilli</taxon>
        <taxon>Bacillales</taxon>
        <taxon>Paenibacillaceae</taxon>
        <taxon>Brevibacillus</taxon>
    </lineage>
</organism>
<accession>A0A2P7VDI9</accession>
<dbReference type="OrthoDB" id="9803467at2"/>
<dbReference type="InterPro" id="IPR050491">
    <property type="entry name" value="AmpC-like"/>
</dbReference>
<proteinExistence type="predicted"/>
<feature type="domain" description="Beta-lactamase-related" evidence="1">
    <location>
        <begin position="397"/>
        <end position="710"/>
    </location>
</feature>
<name>A0A2P7VDI9_9BACL</name>
<dbReference type="InterPro" id="IPR012338">
    <property type="entry name" value="Beta-lactam/transpept-like"/>
</dbReference>
<dbReference type="AlphaFoldDB" id="A0A2P7VDI9"/>
<dbReference type="InterPro" id="IPR001466">
    <property type="entry name" value="Beta-lactam-related"/>
</dbReference>
<dbReference type="PANTHER" id="PTHR46825:SF7">
    <property type="entry name" value="D-ALANYL-D-ALANINE CARBOXYPEPTIDASE"/>
    <property type="match status" value="1"/>
</dbReference>
<feature type="domain" description="Beta-lactamase-related" evidence="1">
    <location>
        <begin position="53"/>
        <end position="362"/>
    </location>
</feature>
<gene>
    <name evidence="2" type="ORF">C7R93_09170</name>
</gene>